<dbReference type="EMBL" id="JAWRVE010000011">
    <property type="protein sequence ID" value="KAL1878672.1"/>
    <property type="molecule type" value="Genomic_DNA"/>
</dbReference>
<evidence type="ECO:0000256" key="1">
    <source>
        <dbReference type="ARBA" id="ARBA00004167"/>
    </source>
</evidence>
<keyword evidence="4 6" id="KW-0472">Membrane</keyword>
<feature type="compositionally biased region" description="Low complexity" evidence="5">
    <location>
        <begin position="106"/>
        <end position="123"/>
    </location>
</feature>
<evidence type="ECO:0000256" key="5">
    <source>
        <dbReference type="SAM" id="MobiDB-lite"/>
    </source>
</evidence>
<keyword evidence="8" id="KW-1185">Reference proteome</keyword>
<evidence type="ECO:0000256" key="6">
    <source>
        <dbReference type="SAM" id="Phobius"/>
    </source>
</evidence>
<evidence type="ECO:0000313" key="8">
    <source>
        <dbReference type="Proteomes" id="UP001583177"/>
    </source>
</evidence>
<evidence type="ECO:0000256" key="3">
    <source>
        <dbReference type="ARBA" id="ARBA00022989"/>
    </source>
</evidence>
<name>A0ABR3XRP1_9PEZI</name>
<keyword evidence="3 6" id="KW-1133">Transmembrane helix</keyword>
<organism evidence="7 8">
    <name type="scientific">Diaporthe australafricana</name>
    <dbReference type="NCBI Taxonomy" id="127596"/>
    <lineage>
        <taxon>Eukaryota</taxon>
        <taxon>Fungi</taxon>
        <taxon>Dikarya</taxon>
        <taxon>Ascomycota</taxon>
        <taxon>Pezizomycotina</taxon>
        <taxon>Sordariomycetes</taxon>
        <taxon>Sordariomycetidae</taxon>
        <taxon>Diaporthales</taxon>
        <taxon>Diaporthaceae</taxon>
        <taxon>Diaporthe</taxon>
    </lineage>
</organism>
<reference evidence="7 8" key="1">
    <citation type="journal article" date="2024" name="IMA Fungus">
        <title>IMA Genome - F19 : A genome assembly and annotation guide to empower mycologists, including annotated draft genome sequences of Ceratocystis pirilliformis, Diaporthe australafricana, Fusarium ophioides, Paecilomyces lecythidis, and Sporothrix stenoceras.</title>
        <authorList>
            <person name="Aylward J."/>
            <person name="Wilson A.M."/>
            <person name="Visagie C.M."/>
            <person name="Spraker J."/>
            <person name="Barnes I."/>
            <person name="Buitendag C."/>
            <person name="Ceriani C."/>
            <person name="Del Mar Angel L."/>
            <person name="du Plessis D."/>
            <person name="Fuchs T."/>
            <person name="Gasser K."/>
            <person name="Kramer D."/>
            <person name="Li W."/>
            <person name="Munsamy K."/>
            <person name="Piso A."/>
            <person name="Price J.L."/>
            <person name="Sonnekus B."/>
            <person name="Thomas C."/>
            <person name="van der Nest A."/>
            <person name="van Dijk A."/>
            <person name="van Heerden A."/>
            <person name="van Vuuren N."/>
            <person name="Yilmaz N."/>
            <person name="Duong T.A."/>
            <person name="van der Merwe N.A."/>
            <person name="Wingfield M.J."/>
            <person name="Wingfield B.D."/>
        </authorList>
    </citation>
    <scope>NUCLEOTIDE SEQUENCE [LARGE SCALE GENOMIC DNA]</scope>
    <source>
        <strain evidence="7 8">CMW 18300</strain>
    </source>
</reference>
<feature type="region of interest" description="Disordered" evidence="5">
    <location>
        <begin position="249"/>
        <end position="296"/>
    </location>
</feature>
<dbReference type="Proteomes" id="UP001583177">
    <property type="component" value="Unassembled WGS sequence"/>
</dbReference>
<comment type="subcellular location">
    <subcellularLocation>
        <location evidence="1">Membrane</location>
        <topology evidence="1">Single-pass membrane protein</topology>
    </subcellularLocation>
</comment>
<feature type="region of interest" description="Disordered" evidence="5">
    <location>
        <begin position="106"/>
        <end position="125"/>
    </location>
</feature>
<comment type="caution">
    <text evidence="7">The sequence shown here is derived from an EMBL/GenBank/DDBJ whole genome shotgun (WGS) entry which is preliminary data.</text>
</comment>
<keyword evidence="2 6" id="KW-0812">Transmembrane</keyword>
<feature type="region of interest" description="Disordered" evidence="5">
    <location>
        <begin position="193"/>
        <end position="214"/>
    </location>
</feature>
<dbReference type="InterPro" id="IPR051694">
    <property type="entry name" value="Immunoregulatory_rcpt-like"/>
</dbReference>
<evidence type="ECO:0000256" key="2">
    <source>
        <dbReference type="ARBA" id="ARBA00022692"/>
    </source>
</evidence>
<accession>A0ABR3XRP1</accession>
<proteinExistence type="predicted"/>
<dbReference type="PANTHER" id="PTHR15549:SF30">
    <property type="entry name" value="MID2 DOMAIN-CONTAINING PROTEIN"/>
    <property type="match status" value="1"/>
</dbReference>
<gene>
    <name evidence="7" type="ORF">Daus18300_001947</name>
</gene>
<protein>
    <submittedName>
        <fullName evidence="7">Uncharacterized protein</fullName>
    </submittedName>
</protein>
<feature type="region of interest" description="Disordered" evidence="5">
    <location>
        <begin position="317"/>
        <end position="340"/>
    </location>
</feature>
<evidence type="ECO:0000313" key="7">
    <source>
        <dbReference type="EMBL" id="KAL1878672.1"/>
    </source>
</evidence>
<feature type="compositionally biased region" description="Basic and acidic residues" evidence="5">
    <location>
        <begin position="257"/>
        <end position="271"/>
    </location>
</feature>
<evidence type="ECO:0000256" key="4">
    <source>
        <dbReference type="ARBA" id="ARBA00023136"/>
    </source>
</evidence>
<sequence length="340" mass="35780">MSSLLPRSLSAQDVGCAAGYQFYDCAVSGFVGCCSIDPCRLANACPVENRPVFSTSSNAPPAPTPRPYSTNAAVFTNLSTSRTVTVVIPTTPLPSPTTTTATVSAIFSQPPSSSPSSSSSSSSKQINPVGLIVGLSVGFTVLAMMIALVIYLLWRRRKAKDTCDEEPSLLPTRNLRATAIYLPQKRSNSLILASPNMDKPQPPVPASPRPWRESFADAGLSDRARNGNPPRIANTAAPAPTIWRHGRGTAALGRARASSEEAKAKGSRERSPAGGQGAQPLSRSASPVDSIFDVPRRRTTLELDASWAIFREGPAAFHGLSAPPRSRDGSRPGSNGNQGG</sequence>
<feature type="transmembrane region" description="Helical" evidence="6">
    <location>
        <begin position="129"/>
        <end position="154"/>
    </location>
</feature>
<dbReference type="PANTHER" id="PTHR15549">
    <property type="entry name" value="PAIRED IMMUNOGLOBULIN-LIKE TYPE 2 RECEPTOR"/>
    <property type="match status" value="1"/>
</dbReference>